<dbReference type="InterPro" id="IPR036736">
    <property type="entry name" value="ACP-like_sf"/>
</dbReference>
<name>A0A852U175_9ACTN</name>
<gene>
    <name evidence="2" type="ORF">HDA32_005716</name>
</gene>
<evidence type="ECO:0000259" key="1">
    <source>
        <dbReference type="PROSITE" id="PS50075"/>
    </source>
</evidence>
<dbReference type="AlphaFoldDB" id="A0A852U175"/>
<dbReference type="Pfam" id="PF00550">
    <property type="entry name" value="PP-binding"/>
    <property type="match status" value="1"/>
</dbReference>
<evidence type="ECO:0000313" key="2">
    <source>
        <dbReference type="EMBL" id="NYE50596.1"/>
    </source>
</evidence>
<evidence type="ECO:0000313" key="3">
    <source>
        <dbReference type="Proteomes" id="UP000589036"/>
    </source>
</evidence>
<dbReference type="EMBL" id="JACCCC010000001">
    <property type="protein sequence ID" value="NYE50596.1"/>
    <property type="molecule type" value="Genomic_DNA"/>
</dbReference>
<dbReference type="PROSITE" id="PS50075">
    <property type="entry name" value="CARRIER"/>
    <property type="match status" value="1"/>
</dbReference>
<keyword evidence="3" id="KW-1185">Reference proteome</keyword>
<dbReference type="Proteomes" id="UP000589036">
    <property type="component" value="Unassembled WGS sequence"/>
</dbReference>
<reference evidence="2 3" key="1">
    <citation type="submission" date="2020-07" db="EMBL/GenBank/DDBJ databases">
        <title>Sequencing the genomes of 1000 actinobacteria strains.</title>
        <authorList>
            <person name="Klenk H.-P."/>
        </authorList>
    </citation>
    <scope>NUCLEOTIDE SEQUENCE [LARGE SCALE GENOMIC DNA]</scope>
    <source>
        <strain evidence="2 3">CXB654</strain>
    </source>
</reference>
<accession>A0A852U175</accession>
<protein>
    <submittedName>
        <fullName evidence="2">Acyl carrier protein</fullName>
    </submittedName>
</protein>
<feature type="domain" description="Carrier" evidence="1">
    <location>
        <begin position="1"/>
        <end position="81"/>
    </location>
</feature>
<comment type="caution">
    <text evidence="2">The sequence shown here is derived from an EMBL/GenBank/DDBJ whole genome shotgun (WGS) entry which is preliminary data.</text>
</comment>
<dbReference type="RefSeq" id="WP_179646053.1">
    <property type="nucleotide sequence ID" value="NZ_BAAAYY010000044.1"/>
</dbReference>
<sequence length="90" mass="9746">MSRQEIITAITAALSSVLEREVEGTTEETRLFDELHLDSTSVLELLMSIEDGTGIEVDPENLDMNDFASVGTLATYLQSQEAAPTGAEQV</sequence>
<dbReference type="Gene3D" id="1.10.1200.10">
    <property type="entry name" value="ACP-like"/>
    <property type="match status" value="1"/>
</dbReference>
<proteinExistence type="predicted"/>
<dbReference type="InterPro" id="IPR009081">
    <property type="entry name" value="PP-bd_ACP"/>
</dbReference>
<dbReference type="SUPFAM" id="SSF47336">
    <property type="entry name" value="ACP-like"/>
    <property type="match status" value="1"/>
</dbReference>
<organism evidence="2 3">
    <name type="scientific">Spinactinospora alkalitolerans</name>
    <dbReference type="NCBI Taxonomy" id="687207"/>
    <lineage>
        <taxon>Bacteria</taxon>
        <taxon>Bacillati</taxon>
        <taxon>Actinomycetota</taxon>
        <taxon>Actinomycetes</taxon>
        <taxon>Streptosporangiales</taxon>
        <taxon>Nocardiopsidaceae</taxon>
        <taxon>Spinactinospora</taxon>
    </lineage>
</organism>